<evidence type="ECO:0000313" key="2">
    <source>
        <dbReference type="EMBL" id="MCF7567038.1"/>
    </source>
</evidence>
<dbReference type="EMBL" id="JAKKDU010000002">
    <property type="protein sequence ID" value="MCF7567038.1"/>
    <property type="molecule type" value="Genomic_DNA"/>
</dbReference>
<keyword evidence="3" id="KW-1185">Reference proteome</keyword>
<dbReference type="InterPro" id="IPR027417">
    <property type="entry name" value="P-loop_NTPase"/>
</dbReference>
<comment type="caution">
    <text evidence="2">The sequence shown here is derived from an EMBL/GenBank/DDBJ whole genome shotgun (WGS) entry which is preliminary data.</text>
</comment>
<keyword evidence="2" id="KW-0547">Nucleotide-binding</keyword>
<dbReference type="InterPro" id="IPR002611">
    <property type="entry name" value="IstB_ATP-bd"/>
</dbReference>
<dbReference type="Pfam" id="PF01695">
    <property type="entry name" value="IstB_IS21"/>
    <property type="match status" value="1"/>
</dbReference>
<reference evidence="2" key="1">
    <citation type="submission" date="2022-01" db="EMBL/GenBank/DDBJ databases">
        <title>Draft genome sequence of Sabulilitoribacter arenilitoris KCTC 52401.</title>
        <authorList>
            <person name="Oh J.-S."/>
        </authorList>
    </citation>
    <scope>NUCLEOTIDE SEQUENCE</scope>
    <source>
        <strain evidence="2">HMF6543</strain>
    </source>
</reference>
<sequence>MELIEGRNGKGSVMVTLQIPVNDRCDLIGEKTIADLIMDRLVHQSHRIKLAGGSIRRKKRVINDEKN</sequence>
<organism evidence="2 3">
    <name type="scientific">Wocania arenilitoris</name>
    <dbReference type="NCBI Taxonomy" id="2044858"/>
    <lineage>
        <taxon>Bacteria</taxon>
        <taxon>Pseudomonadati</taxon>
        <taxon>Bacteroidota</taxon>
        <taxon>Flavobacteriia</taxon>
        <taxon>Flavobacteriales</taxon>
        <taxon>Flavobacteriaceae</taxon>
        <taxon>Wocania</taxon>
    </lineage>
</organism>
<name>A0AAE3JJI7_9FLAO</name>
<dbReference type="GO" id="GO:0005524">
    <property type="term" value="F:ATP binding"/>
    <property type="evidence" value="ECO:0007669"/>
    <property type="project" value="UniProtKB-KW"/>
</dbReference>
<keyword evidence="2" id="KW-0067">ATP-binding</keyword>
<dbReference type="Proteomes" id="UP001199795">
    <property type="component" value="Unassembled WGS sequence"/>
</dbReference>
<dbReference type="AlphaFoldDB" id="A0AAE3JJI7"/>
<protein>
    <submittedName>
        <fullName evidence="2">ATP-binding protein</fullName>
    </submittedName>
</protein>
<feature type="domain" description="IstB-like ATP-binding" evidence="1">
    <location>
        <begin position="2"/>
        <end position="60"/>
    </location>
</feature>
<gene>
    <name evidence="2" type="ORF">L3X37_01495</name>
</gene>
<evidence type="ECO:0000259" key="1">
    <source>
        <dbReference type="Pfam" id="PF01695"/>
    </source>
</evidence>
<proteinExistence type="predicted"/>
<accession>A0AAE3JJI7</accession>
<evidence type="ECO:0000313" key="3">
    <source>
        <dbReference type="Proteomes" id="UP001199795"/>
    </source>
</evidence>
<dbReference type="Gene3D" id="3.40.50.300">
    <property type="entry name" value="P-loop containing nucleotide triphosphate hydrolases"/>
    <property type="match status" value="1"/>
</dbReference>